<proteinExistence type="predicted"/>
<keyword evidence="2" id="KW-1185">Reference proteome</keyword>
<protein>
    <submittedName>
        <fullName evidence="1">Uncharacterized protein</fullName>
    </submittedName>
</protein>
<evidence type="ECO:0000313" key="1">
    <source>
        <dbReference type="EMBL" id="KAF9733015.1"/>
    </source>
</evidence>
<accession>A0A9P6KNI7</accession>
<comment type="caution">
    <text evidence="1">The sequence shown here is derived from an EMBL/GenBank/DDBJ whole genome shotgun (WGS) entry which is preliminary data.</text>
</comment>
<organism evidence="1 2">
    <name type="scientific">Paraphaeosphaeria minitans</name>
    <dbReference type="NCBI Taxonomy" id="565426"/>
    <lineage>
        <taxon>Eukaryota</taxon>
        <taxon>Fungi</taxon>
        <taxon>Dikarya</taxon>
        <taxon>Ascomycota</taxon>
        <taxon>Pezizomycotina</taxon>
        <taxon>Dothideomycetes</taxon>
        <taxon>Pleosporomycetidae</taxon>
        <taxon>Pleosporales</taxon>
        <taxon>Massarineae</taxon>
        <taxon>Didymosphaeriaceae</taxon>
        <taxon>Paraphaeosphaeria</taxon>
    </lineage>
</organism>
<dbReference type="EMBL" id="WJXW01000009">
    <property type="protein sequence ID" value="KAF9733015.1"/>
    <property type="molecule type" value="Genomic_DNA"/>
</dbReference>
<gene>
    <name evidence="1" type="ORF">PMIN01_08697</name>
</gene>
<dbReference type="AlphaFoldDB" id="A0A9P6KNI7"/>
<sequence>MQAAGVPLVCFLAMLSDLMREWRIPFPGVDKIVLVVNEYMSAYGYLMRGACECYLAERNGAS</sequence>
<reference evidence="1" key="1">
    <citation type="journal article" date="2020" name="Mol. Plant Microbe Interact.">
        <title>Genome Sequence of the Biocontrol Agent Coniothyrium minitans strain Conio (IMI 134523).</title>
        <authorList>
            <person name="Patel D."/>
            <person name="Shittu T.A."/>
            <person name="Baroncelli R."/>
            <person name="Muthumeenakshi S."/>
            <person name="Osborne T.H."/>
            <person name="Janganan T.K."/>
            <person name="Sreenivasaprasad S."/>
        </authorList>
    </citation>
    <scope>NUCLEOTIDE SEQUENCE</scope>
    <source>
        <strain evidence="1">Conio</strain>
    </source>
</reference>
<name>A0A9P6KNI7_9PLEO</name>
<dbReference type="OrthoDB" id="10386843at2759"/>
<evidence type="ECO:0000313" key="2">
    <source>
        <dbReference type="Proteomes" id="UP000756921"/>
    </source>
</evidence>
<dbReference type="Proteomes" id="UP000756921">
    <property type="component" value="Unassembled WGS sequence"/>
</dbReference>